<dbReference type="OrthoDB" id="8659436at2"/>
<dbReference type="InterPro" id="IPR002481">
    <property type="entry name" value="FUR"/>
</dbReference>
<dbReference type="GO" id="GO:1900376">
    <property type="term" value="P:regulation of secondary metabolite biosynthetic process"/>
    <property type="evidence" value="ECO:0007669"/>
    <property type="project" value="TreeGrafter"/>
</dbReference>
<evidence type="ECO:0000256" key="3">
    <source>
        <dbReference type="ARBA" id="ARBA00022833"/>
    </source>
</evidence>
<accession>A0A1U9NNI5</accession>
<evidence type="ECO:0000256" key="1">
    <source>
        <dbReference type="ARBA" id="ARBA00007957"/>
    </source>
</evidence>
<keyword evidence="2" id="KW-0678">Repressor</keyword>
<dbReference type="STRING" id="1936003.STSP2_02546"/>
<keyword evidence="5" id="KW-0238">DNA-binding</keyword>
<proteinExistence type="inferred from homology"/>
<evidence type="ECO:0000256" key="2">
    <source>
        <dbReference type="ARBA" id="ARBA00022491"/>
    </source>
</evidence>
<comment type="similarity">
    <text evidence="1">Belongs to the Fur family.</text>
</comment>
<dbReference type="SUPFAM" id="SSF46785">
    <property type="entry name" value="Winged helix' DNA-binding domain"/>
    <property type="match status" value="1"/>
</dbReference>
<dbReference type="Gene3D" id="1.10.10.10">
    <property type="entry name" value="Winged helix-like DNA-binding domain superfamily/Winged helix DNA-binding domain"/>
    <property type="match status" value="1"/>
</dbReference>
<dbReference type="Proteomes" id="UP000189674">
    <property type="component" value="Chromosome"/>
</dbReference>
<dbReference type="GO" id="GO:0003700">
    <property type="term" value="F:DNA-binding transcription factor activity"/>
    <property type="evidence" value="ECO:0007669"/>
    <property type="project" value="InterPro"/>
</dbReference>
<feature type="binding site" evidence="7">
    <location>
        <position position="136"/>
    </location>
    <ligand>
        <name>Zn(2+)</name>
        <dbReference type="ChEBI" id="CHEBI:29105"/>
    </ligand>
</feature>
<sequence>MSTSNSDKRAKELLSKAKLRRTKQRVDILSALLDGRGPMSQEQISDAIDGTGPNKATVYRAMESLVGKGVVHRAFERNGTCYFELGDRFGDRQCHPHFTCTECNRTHCLTDFEVPMVKSQKGFQVSHQKIELEGMCPRCADRQEDEVSL</sequence>
<dbReference type="EMBL" id="CP019791">
    <property type="protein sequence ID" value="AQT69357.1"/>
    <property type="molecule type" value="Genomic_DNA"/>
</dbReference>
<dbReference type="PANTHER" id="PTHR33202:SF7">
    <property type="entry name" value="FERRIC UPTAKE REGULATION PROTEIN"/>
    <property type="match status" value="1"/>
</dbReference>
<protein>
    <submittedName>
        <fullName evidence="8">Peroxide operon regulator</fullName>
    </submittedName>
</protein>
<comment type="cofactor">
    <cofactor evidence="7">
        <name>Zn(2+)</name>
        <dbReference type="ChEBI" id="CHEBI:29105"/>
    </cofactor>
    <text evidence="7">Binds 1 zinc ion per subunit.</text>
</comment>
<reference evidence="9" key="1">
    <citation type="submission" date="2017-02" db="EMBL/GenBank/DDBJ databases">
        <title>Comparative genomics and description of representatives of a novel lineage of planctomycetes thriving in anoxic sediments.</title>
        <authorList>
            <person name="Spring S."/>
            <person name="Bunk B."/>
            <person name="Sproer C."/>
        </authorList>
    </citation>
    <scope>NUCLEOTIDE SEQUENCE [LARGE SCALE GENOMIC DNA]</scope>
    <source>
        <strain evidence="9">ST-NAGAB-D1</strain>
    </source>
</reference>
<name>A0A1U9NNI5_9BACT</name>
<dbReference type="Gene3D" id="3.30.1490.190">
    <property type="match status" value="1"/>
</dbReference>
<dbReference type="GO" id="GO:0045892">
    <property type="term" value="P:negative regulation of DNA-templated transcription"/>
    <property type="evidence" value="ECO:0007669"/>
    <property type="project" value="TreeGrafter"/>
</dbReference>
<dbReference type="InterPro" id="IPR043135">
    <property type="entry name" value="Fur_C"/>
</dbReference>
<keyword evidence="3 7" id="KW-0862">Zinc</keyword>
<keyword evidence="9" id="KW-1185">Reference proteome</keyword>
<dbReference type="PANTHER" id="PTHR33202">
    <property type="entry name" value="ZINC UPTAKE REGULATION PROTEIN"/>
    <property type="match status" value="1"/>
</dbReference>
<evidence type="ECO:0000256" key="4">
    <source>
        <dbReference type="ARBA" id="ARBA00023015"/>
    </source>
</evidence>
<keyword evidence="6" id="KW-0804">Transcription</keyword>
<keyword evidence="4" id="KW-0805">Transcription regulation</keyword>
<feature type="binding site" evidence="7">
    <location>
        <position position="103"/>
    </location>
    <ligand>
        <name>Zn(2+)</name>
        <dbReference type="ChEBI" id="CHEBI:29105"/>
    </ligand>
</feature>
<dbReference type="GO" id="GO:0000976">
    <property type="term" value="F:transcription cis-regulatory region binding"/>
    <property type="evidence" value="ECO:0007669"/>
    <property type="project" value="TreeGrafter"/>
</dbReference>
<evidence type="ECO:0000313" key="9">
    <source>
        <dbReference type="Proteomes" id="UP000189674"/>
    </source>
</evidence>
<dbReference type="AlphaFoldDB" id="A0A1U9NNI5"/>
<evidence type="ECO:0000256" key="7">
    <source>
        <dbReference type="PIRSR" id="PIRSR602481-1"/>
    </source>
</evidence>
<dbReference type="InterPro" id="IPR036388">
    <property type="entry name" value="WH-like_DNA-bd_sf"/>
</dbReference>
<feature type="binding site" evidence="7">
    <location>
        <position position="139"/>
    </location>
    <ligand>
        <name>Zn(2+)</name>
        <dbReference type="ChEBI" id="CHEBI:29105"/>
    </ligand>
</feature>
<dbReference type="Pfam" id="PF01475">
    <property type="entry name" value="FUR"/>
    <property type="match status" value="1"/>
</dbReference>
<feature type="binding site" evidence="7">
    <location>
        <position position="100"/>
    </location>
    <ligand>
        <name>Zn(2+)</name>
        <dbReference type="ChEBI" id="CHEBI:29105"/>
    </ligand>
</feature>
<dbReference type="RefSeq" id="WP_146663050.1">
    <property type="nucleotide sequence ID" value="NZ_CP019791.1"/>
</dbReference>
<evidence type="ECO:0000313" key="8">
    <source>
        <dbReference type="EMBL" id="AQT69357.1"/>
    </source>
</evidence>
<evidence type="ECO:0000256" key="6">
    <source>
        <dbReference type="ARBA" id="ARBA00023163"/>
    </source>
</evidence>
<dbReference type="KEGG" id="alus:STSP2_02546"/>
<dbReference type="GO" id="GO:0008270">
    <property type="term" value="F:zinc ion binding"/>
    <property type="evidence" value="ECO:0007669"/>
    <property type="project" value="TreeGrafter"/>
</dbReference>
<organism evidence="8 9">
    <name type="scientific">Anaerohalosphaera lusitana</name>
    <dbReference type="NCBI Taxonomy" id="1936003"/>
    <lineage>
        <taxon>Bacteria</taxon>
        <taxon>Pseudomonadati</taxon>
        <taxon>Planctomycetota</taxon>
        <taxon>Phycisphaerae</taxon>
        <taxon>Sedimentisphaerales</taxon>
        <taxon>Anaerohalosphaeraceae</taxon>
        <taxon>Anaerohalosphaera</taxon>
    </lineage>
</organism>
<dbReference type="InterPro" id="IPR036390">
    <property type="entry name" value="WH_DNA-bd_sf"/>
</dbReference>
<gene>
    <name evidence="8" type="primary">perR_1</name>
    <name evidence="8" type="ORF">STSP2_02546</name>
</gene>
<evidence type="ECO:0000256" key="5">
    <source>
        <dbReference type="ARBA" id="ARBA00023125"/>
    </source>
</evidence>
<keyword evidence="7" id="KW-0479">Metal-binding</keyword>